<keyword evidence="1" id="KW-0812">Transmembrane</keyword>
<dbReference type="Pfam" id="PF20237">
    <property type="entry name" value="DUF6594"/>
    <property type="match status" value="1"/>
</dbReference>
<feature type="domain" description="DUF6594" evidence="2">
    <location>
        <begin position="70"/>
        <end position="307"/>
    </location>
</feature>
<keyword evidence="4" id="KW-1185">Reference proteome</keyword>
<reference evidence="3" key="2">
    <citation type="submission" date="2023-06" db="EMBL/GenBank/DDBJ databases">
        <authorList>
            <consortium name="Lawrence Berkeley National Laboratory"/>
            <person name="Haridas S."/>
            <person name="Hensen N."/>
            <person name="Bonometti L."/>
            <person name="Westerberg I."/>
            <person name="Brannstrom I.O."/>
            <person name="Guillou S."/>
            <person name="Cros-Aarteil S."/>
            <person name="Calhoun S."/>
            <person name="Kuo A."/>
            <person name="Mondo S."/>
            <person name="Pangilinan J."/>
            <person name="Riley R."/>
            <person name="Labutti K."/>
            <person name="Andreopoulos B."/>
            <person name="Lipzen A."/>
            <person name="Chen C."/>
            <person name="Yanf M."/>
            <person name="Daum C."/>
            <person name="Ng V."/>
            <person name="Clum A."/>
            <person name="Steindorff A."/>
            <person name="Ohm R."/>
            <person name="Martin F."/>
            <person name="Silar P."/>
            <person name="Natvig D."/>
            <person name="Lalanne C."/>
            <person name="Gautier V."/>
            <person name="Ament-Velasquez S.L."/>
            <person name="Kruys A."/>
            <person name="Hutchinson M.I."/>
            <person name="Powell A.J."/>
            <person name="Barry K."/>
            <person name="Miller A.N."/>
            <person name="Grigoriev I.V."/>
            <person name="Debuchy R."/>
            <person name="Gladieux P."/>
            <person name="Thoren M.H."/>
            <person name="Johannesson H."/>
        </authorList>
    </citation>
    <scope>NUCLEOTIDE SEQUENCE</scope>
    <source>
        <strain evidence="3">CBS 958.72</strain>
    </source>
</reference>
<feature type="transmembrane region" description="Helical" evidence="1">
    <location>
        <begin position="293"/>
        <end position="311"/>
    </location>
</feature>
<dbReference type="EMBL" id="JAULSN010000006">
    <property type="protein sequence ID" value="KAK3369492.1"/>
    <property type="molecule type" value="Genomic_DNA"/>
</dbReference>
<dbReference type="InterPro" id="IPR046529">
    <property type="entry name" value="DUF6594"/>
</dbReference>
<accession>A0AAE0N3K7</accession>
<evidence type="ECO:0000313" key="4">
    <source>
        <dbReference type="Proteomes" id="UP001287356"/>
    </source>
</evidence>
<sequence length="313" mass="35214">MGLNYERALLVCLEGAEKKFGVEKDNEQQSQLGREFNRQVLERLYGGTKIDGVEYPCKPRNPVQDHVSGYPRFAALIGAHPDFHLFRRFLALRARLLLCKQDKLAALEEQLAHLDANEASPLFLGNMRRDRNEERRQLIQQLDSAPRDYDGQHTRDVTSLRDWDWVDESGSLARVETAYLLHGRDLMAVGASTKELPNLLQHPVEDAMIWGYRMFRKNPSTEQSRDSALYTFSPTAVSATARCLVTILVISVLFFPVLAVLRLDKMGHRLAVIMVASTIFIGLLPVLGQAKTADLFVAGATYTTVLVVFIAQA</sequence>
<dbReference type="PANTHER" id="PTHR34502:SF5">
    <property type="entry name" value="DUF6594 DOMAIN-CONTAINING PROTEIN"/>
    <property type="match status" value="1"/>
</dbReference>
<evidence type="ECO:0000256" key="1">
    <source>
        <dbReference type="SAM" id="Phobius"/>
    </source>
</evidence>
<proteinExistence type="predicted"/>
<name>A0AAE0N3K7_9PEZI</name>
<dbReference type="AlphaFoldDB" id="A0AAE0N3K7"/>
<protein>
    <recommendedName>
        <fullName evidence="2">DUF6594 domain-containing protein</fullName>
    </recommendedName>
</protein>
<keyword evidence="1" id="KW-0472">Membrane</keyword>
<organism evidence="3 4">
    <name type="scientific">Lasiosphaeria ovina</name>
    <dbReference type="NCBI Taxonomy" id="92902"/>
    <lineage>
        <taxon>Eukaryota</taxon>
        <taxon>Fungi</taxon>
        <taxon>Dikarya</taxon>
        <taxon>Ascomycota</taxon>
        <taxon>Pezizomycotina</taxon>
        <taxon>Sordariomycetes</taxon>
        <taxon>Sordariomycetidae</taxon>
        <taxon>Sordariales</taxon>
        <taxon>Lasiosphaeriaceae</taxon>
        <taxon>Lasiosphaeria</taxon>
    </lineage>
</organism>
<dbReference type="Proteomes" id="UP001287356">
    <property type="component" value="Unassembled WGS sequence"/>
</dbReference>
<evidence type="ECO:0000259" key="2">
    <source>
        <dbReference type="Pfam" id="PF20237"/>
    </source>
</evidence>
<feature type="transmembrane region" description="Helical" evidence="1">
    <location>
        <begin position="270"/>
        <end position="287"/>
    </location>
</feature>
<evidence type="ECO:0000313" key="3">
    <source>
        <dbReference type="EMBL" id="KAK3369492.1"/>
    </source>
</evidence>
<keyword evidence="1" id="KW-1133">Transmembrane helix</keyword>
<feature type="transmembrane region" description="Helical" evidence="1">
    <location>
        <begin position="244"/>
        <end position="263"/>
    </location>
</feature>
<dbReference type="PANTHER" id="PTHR34502">
    <property type="entry name" value="DUF6594 DOMAIN-CONTAINING PROTEIN-RELATED"/>
    <property type="match status" value="1"/>
</dbReference>
<comment type="caution">
    <text evidence="3">The sequence shown here is derived from an EMBL/GenBank/DDBJ whole genome shotgun (WGS) entry which is preliminary data.</text>
</comment>
<reference evidence="3" key="1">
    <citation type="journal article" date="2023" name="Mol. Phylogenet. Evol.">
        <title>Genome-scale phylogeny and comparative genomics of the fungal order Sordariales.</title>
        <authorList>
            <person name="Hensen N."/>
            <person name="Bonometti L."/>
            <person name="Westerberg I."/>
            <person name="Brannstrom I.O."/>
            <person name="Guillou S."/>
            <person name="Cros-Aarteil S."/>
            <person name="Calhoun S."/>
            <person name="Haridas S."/>
            <person name="Kuo A."/>
            <person name="Mondo S."/>
            <person name="Pangilinan J."/>
            <person name="Riley R."/>
            <person name="LaButti K."/>
            <person name="Andreopoulos B."/>
            <person name="Lipzen A."/>
            <person name="Chen C."/>
            <person name="Yan M."/>
            <person name="Daum C."/>
            <person name="Ng V."/>
            <person name="Clum A."/>
            <person name="Steindorff A."/>
            <person name="Ohm R.A."/>
            <person name="Martin F."/>
            <person name="Silar P."/>
            <person name="Natvig D.O."/>
            <person name="Lalanne C."/>
            <person name="Gautier V."/>
            <person name="Ament-Velasquez S.L."/>
            <person name="Kruys A."/>
            <person name="Hutchinson M.I."/>
            <person name="Powell A.J."/>
            <person name="Barry K."/>
            <person name="Miller A.N."/>
            <person name="Grigoriev I.V."/>
            <person name="Debuchy R."/>
            <person name="Gladieux P."/>
            <person name="Hiltunen Thoren M."/>
            <person name="Johannesson H."/>
        </authorList>
    </citation>
    <scope>NUCLEOTIDE SEQUENCE</scope>
    <source>
        <strain evidence="3">CBS 958.72</strain>
    </source>
</reference>
<gene>
    <name evidence="3" type="ORF">B0T24DRAFT_708119</name>
</gene>